<proteinExistence type="predicted"/>
<organism evidence="1">
    <name type="scientific">virus sp. ctHG14</name>
    <dbReference type="NCBI Taxonomy" id="2827626"/>
    <lineage>
        <taxon>Viruses</taxon>
    </lineage>
</organism>
<dbReference type="EMBL" id="BK059106">
    <property type="protein sequence ID" value="DAE31232.1"/>
    <property type="molecule type" value="Genomic_DNA"/>
</dbReference>
<name>A0A8S5RIM4_9VIRU</name>
<sequence length="138" mass="15306">MKIWTEKKLIEEGYDIRNAQIKGAELTMENHGCISFDVVVEGAGWGCVFGGYSLGHGYLGAKEFSGYGPGMESIARIMDTVGVTKLSDLEGRYIRTAVTGDRRLKIIGNIINDKWFDIKSFFEDAQENDNKVSEGSNK</sequence>
<protein>
    <submittedName>
        <fullName evidence="1">Uncharacterized protein</fullName>
    </submittedName>
</protein>
<evidence type="ECO:0000313" key="1">
    <source>
        <dbReference type="EMBL" id="DAE31232.1"/>
    </source>
</evidence>
<reference evidence="1" key="1">
    <citation type="journal article" date="2021" name="Proc. Natl. Acad. Sci. U.S.A.">
        <title>A Catalog of Tens of Thousands of Viruses from Human Metagenomes Reveals Hidden Associations with Chronic Diseases.</title>
        <authorList>
            <person name="Tisza M.J."/>
            <person name="Buck C.B."/>
        </authorList>
    </citation>
    <scope>NUCLEOTIDE SEQUENCE</scope>
    <source>
        <strain evidence="1">CtHG14</strain>
    </source>
</reference>
<accession>A0A8S5RIM4</accession>